<evidence type="ECO:0000256" key="3">
    <source>
        <dbReference type="PROSITE-ProRule" id="PRU00339"/>
    </source>
</evidence>
<evidence type="ECO:0000256" key="5">
    <source>
        <dbReference type="SAM" id="SignalP"/>
    </source>
</evidence>
<feature type="signal peptide" evidence="5">
    <location>
        <begin position="1"/>
        <end position="21"/>
    </location>
</feature>
<dbReference type="RefSeq" id="WP_271338563.1">
    <property type="nucleotide sequence ID" value="NZ_JAMZNK010000071.1"/>
</dbReference>
<protein>
    <submittedName>
        <fullName evidence="6">Tetratricopeptide repeat protein</fullName>
    </submittedName>
</protein>
<dbReference type="SMART" id="SM00028">
    <property type="entry name" value="TPR"/>
    <property type="match status" value="4"/>
</dbReference>
<dbReference type="InterPro" id="IPR011990">
    <property type="entry name" value="TPR-like_helical_dom_sf"/>
</dbReference>
<keyword evidence="5" id="KW-0732">Signal</keyword>
<name>A0ABT4WKA7_9FLAO</name>
<evidence type="ECO:0000256" key="2">
    <source>
        <dbReference type="ARBA" id="ARBA00022803"/>
    </source>
</evidence>
<sequence length="237" mass="27111">MMQRFVYQLLFFCLSVIPALGQQQQQSNELDEAYRKELQVENEALTQRISSFSTDVKELNKRASAAIRAQEYEKALEIALELEKSDPDNADIKNFKGKMQLKNKQPDAAVACFGEAIRLNPKNKWFYINQATVLADNNQLDSALKVIQQLNAVYPKWSIGYNFKAALLYSSAQYEEALEAYAIAINTFPKSAQIVTNRGDLYRELGKKDKASADYRKALELEPNYTRAKDRLVDLYQ</sequence>
<keyword evidence="7" id="KW-1185">Reference proteome</keyword>
<dbReference type="PANTHER" id="PTHR44858">
    <property type="entry name" value="TETRATRICOPEPTIDE REPEAT PROTEIN 6"/>
    <property type="match status" value="1"/>
</dbReference>
<accession>A0ABT4WKA7</accession>
<gene>
    <name evidence="6" type="ORF">NJT12_23555</name>
</gene>
<reference evidence="6 7" key="1">
    <citation type="journal article" date="2023" name="Chemosphere">
        <title>Whole genome analysis of Flavobacterium aziz-sancarii sp. nov., isolated from Ardley Island (Antarctica), revealed a rich resistome and bioremediation potential.</title>
        <authorList>
            <person name="Otur C."/>
            <person name="Okay S."/>
            <person name="Kurt-Kizildogan A."/>
        </authorList>
    </citation>
    <scope>NUCLEOTIDE SEQUENCE [LARGE SCALE GENOMIC DNA]</scope>
    <source>
        <strain evidence="6 7">AC</strain>
    </source>
</reference>
<organism evidence="6 7">
    <name type="scientific">Flavobacterium azizsancarii</name>
    <dbReference type="NCBI Taxonomy" id="2961580"/>
    <lineage>
        <taxon>Bacteria</taxon>
        <taxon>Pseudomonadati</taxon>
        <taxon>Bacteroidota</taxon>
        <taxon>Flavobacteriia</taxon>
        <taxon>Flavobacteriales</taxon>
        <taxon>Flavobacteriaceae</taxon>
        <taxon>Flavobacterium</taxon>
    </lineage>
</organism>
<dbReference type="PROSITE" id="PS50293">
    <property type="entry name" value="TPR_REGION"/>
    <property type="match status" value="1"/>
</dbReference>
<dbReference type="Pfam" id="PF00515">
    <property type="entry name" value="TPR_1"/>
    <property type="match status" value="1"/>
</dbReference>
<dbReference type="SUPFAM" id="SSF48452">
    <property type="entry name" value="TPR-like"/>
    <property type="match status" value="1"/>
</dbReference>
<proteinExistence type="predicted"/>
<evidence type="ECO:0000256" key="1">
    <source>
        <dbReference type="ARBA" id="ARBA00022737"/>
    </source>
</evidence>
<dbReference type="Gene3D" id="1.25.40.10">
    <property type="entry name" value="Tetratricopeptide repeat domain"/>
    <property type="match status" value="1"/>
</dbReference>
<keyword evidence="1" id="KW-0677">Repeat</keyword>
<dbReference type="InterPro" id="IPR050498">
    <property type="entry name" value="Ycf3"/>
</dbReference>
<evidence type="ECO:0000313" key="7">
    <source>
        <dbReference type="Proteomes" id="UP001212170"/>
    </source>
</evidence>
<keyword evidence="4" id="KW-0175">Coiled coil</keyword>
<dbReference type="Proteomes" id="UP001212170">
    <property type="component" value="Unassembled WGS sequence"/>
</dbReference>
<comment type="caution">
    <text evidence="6">The sequence shown here is derived from an EMBL/GenBank/DDBJ whole genome shotgun (WGS) entry which is preliminary data.</text>
</comment>
<keyword evidence="2 3" id="KW-0802">TPR repeat</keyword>
<dbReference type="PROSITE" id="PS50005">
    <property type="entry name" value="TPR"/>
    <property type="match status" value="2"/>
</dbReference>
<feature type="repeat" description="TPR" evidence="3">
    <location>
        <begin position="192"/>
        <end position="225"/>
    </location>
</feature>
<evidence type="ECO:0000313" key="6">
    <source>
        <dbReference type="EMBL" id="MDA6072602.1"/>
    </source>
</evidence>
<dbReference type="Pfam" id="PF14559">
    <property type="entry name" value="TPR_19"/>
    <property type="match status" value="1"/>
</dbReference>
<feature type="chain" id="PRO_5046547646" evidence="5">
    <location>
        <begin position="22"/>
        <end position="237"/>
    </location>
</feature>
<feature type="repeat" description="TPR" evidence="3">
    <location>
        <begin position="90"/>
        <end position="123"/>
    </location>
</feature>
<dbReference type="EMBL" id="JAMZNK010000071">
    <property type="protein sequence ID" value="MDA6072602.1"/>
    <property type="molecule type" value="Genomic_DNA"/>
</dbReference>
<feature type="coiled-coil region" evidence="4">
    <location>
        <begin position="35"/>
        <end position="62"/>
    </location>
</feature>
<evidence type="ECO:0000256" key="4">
    <source>
        <dbReference type="SAM" id="Coils"/>
    </source>
</evidence>
<dbReference type="PANTHER" id="PTHR44858:SF1">
    <property type="entry name" value="UDP-N-ACETYLGLUCOSAMINE--PEPTIDE N-ACETYLGLUCOSAMINYLTRANSFERASE SPINDLY-RELATED"/>
    <property type="match status" value="1"/>
</dbReference>
<dbReference type="InterPro" id="IPR019734">
    <property type="entry name" value="TPR_rpt"/>
</dbReference>